<dbReference type="EMBL" id="CP020612">
    <property type="protein sequence ID" value="ARJ68379.1"/>
    <property type="molecule type" value="Genomic_DNA"/>
</dbReference>
<dbReference type="PIRSF" id="PIRSF033909">
    <property type="entry name" value="UCP033909"/>
    <property type="match status" value="1"/>
</dbReference>
<organism evidence="1 2">
    <name type="scientific">Paracoccus contaminans</name>
    <dbReference type="NCBI Taxonomy" id="1945662"/>
    <lineage>
        <taxon>Bacteria</taxon>
        <taxon>Pseudomonadati</taxon>
        <taxon>Pseudomonadota</taxon>
        <taxon>Alphaproteobacteria</taxon>
        <taxon>Rhodobacterales</taxon>
        <taxon>Paracoccaceae</taxon>
        <taxon>Paracoccus</taxon>
    </lineage>
</organism>
<protein>
    <recommendedName>
        <fullName evidence="3">Esterase</fullName>
    </recommendedName>
</protein>
<evidence type="ECO:0000313" key="2">
    <source>
        <dbReference type="Proteomes" id="UP000193017"/>
    </source>
</evidence>
<dbReference type="Gene3D" id="3.40.50.1820">
    <property type="entry name" value="alpha/beta hydrolase"/>
    <property type="match status" value="1"/>
</dbReference>
<proteinExistence type="predicted"/>
<dbReference type="PANTHER" id="PTHR36513">
    <property type="entry name" value="ABC TRANSMEMBRANE TYPE-1 DOMAIN-CONTAINING PROTEIN"/>
    <property type="match status" value="1"/>
</dbReference>
<dbReference type="SUPFAM" id="SSF53474">
    <property type="entry name" value="alpha/beta-Hydrolases"/>
    <property type="match status" value="1"/>
</dbReference>
<dbReference type="InterPro" id="IPR029058">
    <property type="entry name" value="AB_hydrolase_fold"/>
</dbReference>
<dbReference type="InterPro" id="IPR010297">
    <property type="entry name" value="DUF900_hydrolase"/>
</dbReference>
<dbReference type="AlphaFoldDB" id="A0A1W6CUC0"/>
<dbReference type="KEGG" id="pcon:B0A89_00630"/>
<dbReference type="PANTHER" id="PTHR36513:SF1">
    <property type="entry name" value="TRANSMEMBRANE PROTEIN"/>
    <property type="match status" value="1"/>
</dbReference>
<gene>
    <name evidence="1" type="ORF">B0A89_00630</name>
</gene>
<dbReference type="InterPro" id="IPR014586">
    <property type="entry name" value="UCP033909"/>
</dbReference>
<accession>A0A1W6CUC0</accession>
<dbReference type="Proteomes" id="UP000193017">
    <property type="component" value="Chromosome"/>
</dbReference>
<keyword evidence="2" id="KW-1185">Reference proteome</keyword>
<evidence type="ECO:0008006" key="3">
    <source>
        <dbReference type="Google" id="ProtNLM"/>
    </source>
</evidence>
<dbReference type="Pfam" id="PF05990">
    <property type="entry name" value="DUF900"/>
    <property type="match status" value="1"/>
</dbReference>
<name>A0A1W6CUC0_9RHOB</name>
<evidence type="ECO:0000313" key="1">
    <source>
        <dbReference type="EMBL" id="ARJ68379.1"/>
    </source>
</evidence>
<sequence>MKRAMRAKIVRPDRLAARSRPLLRGGIAALAVLALSACGARPGPETLLPVANPGPGTQQITVLAVTDRTGTDSLPPVFGSGRGTPRYEELTLLRRRAPPGAVPETERPAADPSKRFVTIGRRLMSGPRFDAEVSRMAGSAGDVPITVYVHGYNYSYQEAVFRLAQLGADLGVPTVPVLFSWPSDATPVGYLADQDSATYARDDLAQLLSRLAREHPRSDIAVIGHSMGAWLVMESLRQLRINGAAGKGTQPLDRLHVVLAAPDIDMDVFGRQADAIGPLDAPMTVLVSSDDRALAASSRLAGNRTRLGQARLDDPRLVAISRRNKVQVMDISSAPASDALNHDRYIGFAARWARLSQGGAGTDMRALGASVLDATGRIVAAPFSTAAQIVDGR</sequence>
<dbReference type="STRING" id="1945662.B0A89_00630"/>
<reference evidence="1 2" key="1">
    <citation type="submission" date="2017-03" db="EMBL/GenBank/DDBJ databases">
        <title>Genome sequence of Paracoccus contaminans isolated from a water microcosm.</title>
        <authorList>
            <person name="Aurass P."/>
            <person name="Karste S."/>
            <person name="Trost E."/>
            <person name="Glaeser S.P."/>
            <person name="Kaempfer P."/>
            <person name="Flieger A."/>
        </authorList>
    </citation>
    <scope>NUCLEOTIDE SEQUENCE [LARGE SCALE GENOMIC DNA]</scope>
    <source>
        <strain evidence="2">RKI 16-01929T\LMG 29738T\CCM 8701T\CIP 111112T</strain>
    </source>
</reference>